<dbReference type="GO" id="GO:0008270">
    <property type="term" value="F:zinc ion binding"/>
    <property type="evidence" value="ECO:0007669"/>
    <property type="project" value="InterPro"/>
</dbReference>
<dbReference type="GO" id="GO:0009025">
    <property type="term" value="F:tagatose-bisphosphate aldolase activity"/>
    <property type="evidence" value="ECO:0007669"/>
    <property type="project" value="TreeGrafter"/>
</dbReference>
<comment type="caution">
    <text evidence="3">The sequence shown here is derived from an EMBL/GenBank/DDBJ whole genome shotgun (WGS) entry which is preliminary data.</text>
</comment>
<dbReference type="EMBL" id="JXBY01000001">
    <property type="protein sequence ID" value="KJY59324.1"/>
    <property type="molecule type" value="Genomic_DNA"/>
</dbReference>
<dbReference type="NCBIfam" id="NF005943">
    <property type="entry name" value="PRK07998.1"/>
    <property type="match status" value="1"/>
</dbReference>
<feature type="binding site" evidence="2">
    <location>
        <position position="85"/>
    </location>
    <ligand>
        <name>Zn(2+)</name>
        <dbReference type="ChEBI" id="CHEBI:29105"/>
        <label>1</label>
        <note>catalytic</note>
    </ligand>
</feature>
<gene>
    <name evidence="3" type="primary">fbaA</name>
    <name evidence="3" type="ORF">JF76_00790</name>
</gene>
<comment type="cofactor">
    <cofactor evidence="2">
        <name>Zn(2+)</name>
        <dbReference type="ChEBI" id="CHEBI:29105"/>
    </cofactor>
    <text evidence="2">Binds 2 Zn(2+) ions per subunit. One is catalytic and the other provides a structural contribution.</text>
</comment>
<dbReference type="InterPro" id="IPR050246">
    <property type="entry name" value="Class_II_FBP_aldolase"/>
</dbReference>
<keyword evidence="2" id="KW-0862">Zinc</keyword>
<dbReference type="SUPFAM" id="SSF51569">
    <property type="entry name" value="Aldolase"/>
    <property type="match status" value="1"/>
</dbReference>
<evidence type="ECO:0000256" key="2">
    <source>
        <dbReference type="PIRSR" id="PIRSR001359-3"/>
    </source>
</evidence>
<dbReference type="RefSeq" id="WP_045927317.1">
    <property type="nucleotide sequence ID" value="NZ_JBHSZS010000027.1"/>
</dbReference>
<keyword evidence="2" id="KW-0479">Metal-binding</keyword>
<dbReference type="PANTHER" id="PTHR30304">
    <property type="entry name" value="D-TAGATOSE-1,6-BISPHOSPHATE ALDOLASE"/>
    <property type="match status" value="1"/>
</dbReference>
<dbReference type="Proteomes" id="UP000033533">
    <property type="component" value="Unassembled WGS sequence"/>
</dbReference>
<dbReference type="AlphaFoldDB" id="A0A0F4LM12"/>
<sequence>MKIVNGYTLMKYAQDKKIVLPAFNTTNFEMTYGIVKGLQSTGKGGYVQISSNNLELSNPKIIKEMVDFAMEKLDVDVPISLHLDHGKSFEDVKNCIDAGFTSVMIDMSQLPLSENISEVQRISEYCHYFNIPVEAELGAIRGKEEAQALSENEGKTNPDDVAEFVSKTQCDLLAVSIGNVHGLKEKPNIDFPLLKEISRISKVPLVLHGGSGIPFDDVRHAKEYNLIKVNYGADIRKKFISTFGKAYENDHNAFDLKTLSQRGINSVAKTVEDIMDNID</sequence>
<name>A0A0F4LM12_9LACO</name>
<dbReference type="STRING" id="1218493.JF76_00790"/>
<proteinExistence type="predicted"/>
<dbReference type="PATRIC" id="fig|1218493.3.peg.84"/>
<reference evidence="3 4" key="1">
    <citation type="submission" date="2014-12" db="EMBL/GenBank/DDBJ databases">
        <title>Comparative genomics of the lactic acid bacteria isolated from the honey bee gut.</title>
        <authorList>
            <person name="Ellegaard K.M."/>
            <person name="Tamarit D."/>
            <person name="Javelind E."/>
            <person name="Olofsson T."/>
            <person name="Andersson S.G."/>
            <person name="Vasquez A."/>
        </authorList>
    </citation>
    <scope>NUCLEOTIDE SEQUENCE [LARGE SCALE GENOMIC DNA]</scope>
    <source>
        <strain evidence="3 4">Biut2</strain>
    </source>
</reference>
<dbReference type="InterPro" id="IPR013785">
    <property type="entry name" value="Aldolase_TIM"/>
</dbReference>
<dbReference type="PIRSF" id="PIRSF001359">
    <property type="entry name" value="F_bP_aldolase_II"/>
    <property type="match status" value="1"/>
</dbReference>
<dbReference type="Pfam" id="PF01116">
    <property type="entry name" value="F_bP_aldolase"/>
    <property type="match status" value="1"/>
</dbReference>
<feature type="binding site" evidence="2">
    <location>
        <position position="181"/>
    </location>
    <ligand>
        <name>Zn(2+)</name>
        <dbReference type="ChEBI" id="CHEBI:29105"/>
        <label>1</label>
        <note>catalytic</note>
    </ligand>
</feature>
<feature type="binding site" evidence="2">
    <location>
        <position position="136"/>
    </location>
    <ligand>
        <name>Zn(2+)</name>
        <dbReference type="ChEBI" id="CHEBI:29105"/>
        <label>2</label>
    </ligand>
</feature>
<evidence type="ECO:0000313" key="4">
    <source>
        <dbReference type="Proteomes" id="UP000033533"/>
    </source>
</evidence>
<feature type="binding site" evidence="2">
    <location>
        <position position="106"/>
    </location>
    <ligand>
        <name>Zn(2+)</name>
        <dbReference type="ChEBI" id="CHEBI:29105"/>
        <label>2</label>
    </ligand>
</feature>
<dbReference type="HOGENOM" id="CLU_040088_0_1_9"/>
<dbReference type="OrthoDB" id="9803995at2"/>
<dbReference type="GO" id="GO:0005975">
    <property type="term" value="P:carbohydrate metabolic process"/>
    <property type="evidence" value="ECO:0007669"/>
    <property type="project" value="InterPro"/>
</dbReference>
<dbReference type="PROSITE" id="PS00602">
    <property type="entry name" value="ALDOLASE_CLASS_II_1"/>
    <property type="match status" value="1"/>
</dbReference>
<feature type="active site" description="Proton donor" evidence="1">
    <location>
        <position position="84"/>
    </location>
</feature>
<feature type="binding site" evidence="2">
    <location>
        <position position="208"/>
    </location>
    <ligand>
        <name>Zn(2+)</name>
        <dbReference type="ChEBI" id="CHEBI:29105"/>
        <label>1</label>
        <note>catalytic</note>
    </ligand>
</feature>
<dbReference type="CDD" id="cd00947">
    <property type="entry name" value="TBP_aldolase_IIB"/>
    <property type="match status" value="1"/>
</dbReference>
<dbReference type="GO" id="GO:0005829">
    <property type="term" value="C:cytosol"/>
    <property type="evidence" value="ECO:0007669"/>
    <property type="project" value="TreeGrafter"/>
</dbReference>
<evidence type="ECO:0000313" key="3">
    <source>
        <dbReference type="EMBL" id="KJY59324.1"/>
    </source>
</evidence>
<dbReference type="Gene3D" id="3.20.20.70">
    <property type="entry name" value="Aldolase class I"/>
    <property type="match status" value="1"/>
</dbReference>
<protein>
    <submittedName>
        <fullName evidence="3">Fructose-bisphosphate aldolase</fullName>
    </submittedName>
</protein>
<organism evidence="3 4">
    <name type="scientific">Lactobacillus kullabergensis</name>
    <dbReference type="NCBI Taxonomy" id="1218493"/>
    <lineage>
        <taxon>Bacteria</taxon>
        <taxon>Bacillati</taxon>
        <taxon>Bacillota</taxon>
        <taxon>Bacilli</taxon>
        <taxon>Lactobacillales</taxon>
        <taxon>Lactobacillaceae</taxon>
        <taxon>Lactobacillus</taxon>
    </lineage>
</organism>
<dbReference type="InterPro" id="IPR000771">
    <property type="entry name" value="FBA_II"/>
</dbReference>
<evidence type="ECO:0000256" key="1">
    <source>
        <dbReference type="PIRSR" id="PIRSR001359-1"/>
    </source>
</evidence>
<dbReference type="PANTHER" id="PTHR30304:SF0">
    <property type="entry name" value="D-TAGATOSE-1,6-BISPHOSPHATE ALDOLASE SUBUNIT GATY-RELATED"/>
    <property type="match status" value="1"/>
</dbReference>
<accession>A0A0F4LM12</accession>